<protein>
    <submittedName>
        <fullName evidence="2">Uncharacterized protein</fullName>
    </submittedName>
</protein>
<dbReference type="Proteomes" id="UP001605036">
    <property type="component" value="Unassembled WGS sequence"/>
</dbReference>
<reference evidence="2 3" key="1">
    <citation type="submission" date="2024-09" db="EMBL/GenBank/DDBJ databases">
        <title>Chromosome-scale assembly of Riccia fluitans.</title>
        <authorList>
            <person name="Paukszto L."/>
            <person name="Sawicki J."/>
            <person name="Karawczyk K."/>
            <person name="Piernik-Szablinska J."/>
            <person name="Szczecinska M."/>
            <person name="Mazdziarz M."/>
        </authorList>
    </citation>
    <scope>NUCLEOTIDE SEQUENCE [LARGE SCALE GENOMIC DNA]</scope>
    <source>
        <strain evidence="2">Rf_01</strain>
        <tissue evidence="2">Aerial parts of the thallus</tissue>
    </source>
</reference>
<comment type="caution">
    <text evidence="2">The sequence shown here is derived from an EMBL/GenBank/DDBJ whole genome shotgun (WGS) entry which is preliminary data.</text>
</comment>
<name>A0ABD1XUM5_9MARC</name>
<evidence type="ECO:0000313" key="2">
    <source>
        <dbReference type="EMBL" id="KAL2611591.1"/>
    </source>
</evidence>
<proteinExistence type="predicted"/>
<feature type="region of interest" description="Disordered" evidence="1">
    <location>
        <begin position="96"/>
        <end position="117"/>
    </location>
</feature>
<sequence>MGLPPALDGAPVPQFPGLQADGTRMDVTDCDWDTVVGMDWHSVSVNNSAGPEVEYRFELVERKNGSDAGSYLSLCGLSKLVDSQGGRGDEVKPAVNNFGGTRGEDSSSPHITMETCDSSTGLQEVRVSFHGLEDSRKASSETGLCHRGNHDMGYNSEDGTSDLSPEAAAIGNFSVKAGNQTKTAPSICKEFSKRALFEARDL</sequence>
<dbReference type="AlphaFoldDB" id="A0ABD1XUM5"/>
<organism evidence="2 3">
    <name type="scientific">Riccia fluitans</name>
    <dbReference type="NCBI Taxonomy" id="41844"/>
    <lineage>
        <taxon>Eukaryota</taxon>
        <taxon>Viridiplantae</taxon>
        <taxon>Streptophyta</taxon>
        <taxon>Embryophyta</taxon>
        <taxon>Marchantiophyta</taxon>
        <taxon>Marchantiopsida</taxon>
        <taxon>Marchantiidae</taxon>
        <taxon>Marchantiales</taxon>
        <taxon>Ricciaceae</taxon>
        <taxon>Riccia</taxon>
    </lineage>
</organism>
<keyword evidence="3" id="KW-1185">Reference proteome</keyword>
<evidence type="ECO:0000256" key="1">
    <source>
        <dbReference type="SAM" id="MobiDB-lite"/>
    </source>
</evidence>
<feature type="compositionally biased region" description="Polar residues" evidence="1">
    <location>
        <begin position="108"/>
        <end position="117"/>
    </location>
</feature>
<accession>A0ABD1XUM5</accession>
<gene>
    <name evidence="2" type="ORF">R1flu_023283</name>
</gene>
<evidence type="ECO:0000313" key="3">
    <source>
        <dbReference type="Proteomes" id="UP001605036"/>
    </source>
</evidence>
<feature type="region of interest" description="Disordered" evidence="1">
    <location>
        <begin position="131"/>
        <end position="165"/>
    </location>
</feature>
<feature type="region of interest" description="Disordered" evidence="1">
    <location>
        <begin position="1"/>
        <end position="23"/>
    </location>
</feature>
<dbReference type="EMBL" id="JBHFFA010000007">
    <property type="protein sequence ID" value="KAL2611591.1"/>
    <property type="molecule type" value="Genomic_DNA"/>
</dbReference>